<reference evidence="1 2" key="1">
    <citation type="submission" date="2024-01" db="EMBL/GenBank/DDBJ databases">
        <title>The complete chloroplast genome sequence of Lithospermum erythrorhizon: insights into the phylogenetic relationship among Boraginaceae species and the maternal lineages of purple gromwells.</title>
        <authorList>
            <person name="Okada T."/>
            <person name="Watanabe K."/>
        </authorList>
    </citation>
    <scope>NUCLEOTIDE SEQUENCE [LARGE SCALE GENOMIC DNA]</scope>
</reference>
<dbReference type="EMBL" id="BAABME010014938">
    <property type="protein sequence ID" value="GAA0138426.1"/>
    <property type="molecule type" value="Genomic_DNA"/>
</dbReference>
<protein>
    <submittedName>
        <fullName evidence="1">Uncharacterized protein</fullName>
    </submittedName>
</protein>
<sequence length="97" mass="11602">MEDYTRLWVRLVWFVKTFPMRMFNWDPDFTPTKESPMMLVKEVDQKDIGTERDGLQETRETTKLVNVDPKEKSISAMPTQLKKLEEPLRELLEINKN</sequence>
<organism evidence="1 2">
    <name type="scientific">Lithospermum erythrorhizon</name>
    <name type="common">Purple gromwell</name>
    <name type="synonym">Lithospermum officinale var. erythrorhizon</name>
    <dbReference type="NCBI Taxonomy" id="34254"/>
    <lineage>
        <taxon>Eukaryota</taxon>
        <taxon>Viridiplantae</taxon>
        <taxon>Streptophyta</taxon>
        <taxon>Embryophyta</taxon>
        <taxon>Tracheophyta</taxon>
        <taxon>Spermatophyta</taxon>
        <taxon>Magnoliopsida</taxon>
        <taxon>eudicotyledons</taxon>
        <taxon>Gunneridae</taxon>
        <taxon>Pentapetalae</taxon>
        <taxon>asterids</taxon>
        <taxon>lamiids</taxon>
        <taxon>Boraginales</taxon>
        <taxon>Boraginaceae</taxon>
        <taxon>Boraginoideae</taxon>
        <taxon>Lithospermeae</taxon>
        <taxon>Lithospermum</taxon>
    </lineage>
</organism>
<accession>A0AAV3NIW9</accession>
<gene>
    <name evidence="1" type="ORF">LIER_34931</name>
</gene>
<dbReference type="Proteomes" id="UP001454036">
    <property type="component" value="Unassembled WGS sequence"/>
</dbReference>
<name>A0AAV3NIW9_LITER</name>
<proteinExistence type="predicted"/>
<keyword evidence="2" id="KW-1185">Reference proteome</keyword>
<evidence type="ECO:0000313" key="1">
    <source>
        <dbReference type="EMBL" id="GAA0138426.1"/>
    </source>
</evidence>
<evidence type="ECO:0000313" key="2">
    <source>
        <dbReference type="Proteomes" id="UP001454036"/>
    </source>
</evidence>
<dbReference type="AlphaFoldDB" id="A0AAV3NIW9"/>
<comment type="caution">
    <text evidence="1">The sequence shown here is derived from an EMBL/GenBank/DDBJ whole genome shotgun (WGS) entry which is preliminary data.</text>
</comment>